<comment type="caution">
    <text evidence="3">The sequence shown here is derived from an EMBL/GenBank/DDBJ whole genome shotgun (WGS) entry which is preliminary data.</text>
</comment>
<feature type="compositionally biased region" description="Low complexity" evidence="1">
    <location>
        <begin position="7"/>
        <end position="23"/>
    </location>
</feature>
<proteinExistence type="predicted"/>
<feature type="compositionally biased region" description="Low complexity" evidence="1">
    <location>
        <begin position="38"/>
        <end position="47"/>
    </location>
</feature>
<keyword evidence="2" id="KW-0472">Membrane</keyword>
<dbReference type="Pfam" id="PF13450">
    <property type="entry name" value="NAD_binding_8"/>
    <property type="match status" value="1"/>
</dbReference>
<keyword evidence="2" id="KW-0812">Transmembrane</keyword>
<dbReference type="PANTHER" id="PTHR46028:SF7">
    <property type="entry name" value="KYNURENINE 3-MONOOXYGENASE-RELATED"/>
    <property type="match status" value="1"/>
</dbReference>
<reference evidence="3 4" key="1">
    <citation type="journal article" date="2017" name="Mol. Biol. Evol.">
        <title>The 4-celled Tetrabaena socialis nuclear genome reveals the essential components for genetic control of cell number at the origin of multicellularity in the volvocine lineage.</title>
        <authorList>
            <person name="Featherston J."/>
            <person name="Arakaki Y."/>
            <person name="Hanschen E.R."/>
            <person name="Ferris P.J."/>
            <person name="Michod R.E."/>
            <person name="Olson B.J.S.C."/>
            <person name="Nozaki H."/>
            <person name="Durand P.M."/>
        </authorList>
    </citation>
    <scope>NUCLEOTIDE SEQUENCE [LARGE SCALE GENOMIC DNA]</scope>
    <source>
        <strain evidence="3 4">NIES-571</strain>
    </source>
</reference>
<evidence type="ECO:0000256" key="2">
    <source>
        <dbReference type="SAM" id="Phobius"/>
    </source>
</evidence>
<dbReference type="EMBL" id="PGGS01000006">
    <property type="protein sequence ID" value="PNH12631.1"/>
    <property type="molecule type" value="Genomic_DNA"/>
</dbReference>
<dbReference type="SUPFAM" id="SSF51905">
    <property type="entry name" value="FAD/NAD(P)-binding domain"/>
    <property type="match status" value="1"/>
</dbReference>
<keyword evidence="3" id="KW-0560">Oxidoreductase</keyword>
<feature type="non-terminal residue" evidence="3">
    <location>
        <position position="438"/>
    </location>
</feature>
<name>A0A2J8AJF1_9CHLO</name>
<feature type="region of interest" description="Disordered" evidence="1">
    <location>
        <begin position="1"/>
        <end position="47"/>
    </location>
</feature>
<dbReference type="Proteomes" id="UP000236333">
    <property type="component" value="Unassembled WGS sequence"/>
</dbReference>
<dbReference type="Gene3D" id="3.50.50.60">
    <property type="entry name" value="FAD/NAD(P)-binding domain"/>
    <property type="match status" value="2"/>
</dbReference>
<keyword evidence="2" id="KW-1133">Transmembrane helix</keyword>
<evidence type="ECO:0000313" key="3">
    <source>
        <dbReference type="EMBL" id="PNH12631.1"/>
    </source>
</evidence>
<dbReference type="GO" id="GO:0070189">
    <property type="term" value="P:kynurenine metabolic process"/>
    <property type="evidence" value="ECO:0007669"/>
    <property type="project" value="TreeGrafter"/>
</dbReference>
<organism evidence="3 4">
    <name type="scientific">Tetrabaena socialis</name>
    <dbReference type="NCBI Taxonomy" id="47790"/>
    <lineage>
        <taxon>Eukaryota</taxon>
        <taxon>Viridiplantae</taxon>
        <taxon>Chlorophyta</taxon>
        <taxon>core chlorophytes</taxon>
        <taxon>Chlorophyceae</taxon>
        <taxon>CS clade</taxon>
        <taxon>Chlamydomonadales</taxon>
        <taxon>Tetrabaenaceae</taxon>
        <taxon>Tetrabaena</taxon>
    </lineage>
</organism>
<evidence type="ECO:0000256" key="1">
    <source>
        <dbReference type="SAM" id="MobiDB-lite"/>
    </source>
</evidence>
<gene>
    <name evidence="3" type="ORF">TSOC_000445</name>
</gene>
<evidence type="ECO:0000313" key="4">
    <source>
        <dbReference type="Proteomes" id="UP000236333"/>
    </source>
</evidence>
<dbReference type="OrthoDB" id="10053569at2759"/>
<protein>
    <submittedName>
        <fullName evidence="3">Kynurenine 3-monooxygenase</fullName>
    </submittedName>
</protein>
<dbReference type="InterPro" id="IPR036188">
    <property type="entry name" value="FAD/NAD-bd_sf"/>
</dbReference>
<dbReference type="GO" id="GO:0004502">
    <property type="term" value="F:kynurenine 3-monooxygenase activity"/>
    <property type="evidence" value="ECO:0007669"/>
    <property type="project" value="TreeGrafter"/>
</dbReference>
<keyword evidence="3" id="KW-0503">Monooxygenase</keyword>
<dbReference type="PRINTS" id="PR00420">
    <property type="entry name" value="RNGMNOXGNASE"/>
</dbReference>
<feature type="non-terminal residue" evidence="3">
    <location>
        <position position="1"/>
    </location>
</feature>
<feature type="transmembrane region" description="Helical" evidence="2">
    <location>
        <begin position="407"/>
        <end position="436"/>
    </location>
</feature>
<dbReference type="PANTHER" id="PTHR46028">
    <property type="entry name" value="KYNURENINE 3-MONOOXYGENASE"/>
    <property type="match status" value="1"/>
</dbReference>
<accession>A0A2J8AJF1</accession>
<keyword evidence="4" id="KW-1185">Reference proteome</keyword>
<sequence length="438" mass="44653">QRGPTRSSVTASTIATPTSSGSISSGGSGGTGTPSPTPTVSPADPATWAPLNGQTAVVVGAGPAGCTLAMYLARAGWFVQVYERRPEPGPVGVSRQRSWVLAMYPRGIRPVRAVAEVPLLAERAYKGLVIKPAKPGAKPTVLERSGVLMDRTLLATSLLGAARSQYGARVAFTFNASLQDVDFGRKTAVFTAGTAAAAAAAGAADAVGSGGSAASQQVEAAAATAAQVVAPPSGATAAATMMREAAPAGGGGSEVVAEVQYDMLVGADGSSSTVRSLLAAAFPGEYDTEVLSPGTGCYKAMSGLPPLPEVDAWEPDAASPPELRPRGAFFFVLTGGTKGMMSICRDIDGCYCGYMASTAEAFAQLKTREVRPRPDALWEEPANRPGSPPMYELLRGHMGYREMLARVYGMAAIGTACTAGLLYGIGRMVAAALAVVGL</sequence>
<dbReference type="AlphaFoldDB" id="A0A2J8AJF1"/>